<proteinExistence type="predicted"/>
<evidence type="ECO:0000313" key="2">
    <source>
        <dbReference type="EMBL" id="QLJ12536.1"/>
    </source>
</evidence>
<name>A0A7D5ZVL2_PSEPU</name>
<dbReference type="RefSeq" id="WP_180688405.1">
    <property type="nucleotide sequence ID" value="NZ_CP059052.1"/>
</dbReference>
<dbReference type="AlphaFoldDB" id="A0A7D5ZVL2"/>
<keyword evidence="1" id="KW-1133">Transmembrane helix</keyword>
<dbReference type="Proteomes" id="UP000510934">
    <property type="component" value="Chromosome"/>
</dbReference>
<accession>A0A7D5ZVL2</accession>
<evidence type="ECO:0000313" key="3">
    <source>
        <dbReference type="Proteomes" id="UP000510934"/>
    </source>
</evidence>
<feature type="transmembrane region" description="Helical" evidence="1">
    <location>
        <begin position="7"/>
        <end position="31"/>
    </location>
</feature>
<organism evidence="2 3">
    <name type="scientific">Pseudomonas putida</name>
    <name type="common">Arthrobacter siderocapsulatus</name>
    <dbReference type="NCBI Taxonomy" id="303"/>
    <lineage>
        <taxon>Bacteria</taxon>
        <taxon>Pseudomonadati</taxon>
        <taxon>Pseudomonadota</taxon>
        <taxon>Gammaproteobacteria</taxon>
        <taxon>Pseudomonadales</taxon>
        <taxon>Pseudomonadaceae</taxon>
        <taxon>Pseudomonas</taxon>
    </lineage>
</organism>
<gene>
    <name evidence="2" type="ORF">H0H12_18980</name>
</gene>
<sequence>MIINKVFRLAVSLPIYAVSVLIWIYIASTIFKSVLPAFKGYMTPFQVGQLLGNFLICLVVAALSIGVWLLGRYVRTSSFKRVRKQVAIDQS</sequence>
<dbReference type="EMBL" id="CP059052">
    <property type="protein sequence ID" value="QLJ12536.1"/>
    <property type="molecule type" value="Genomic_DNA"/>
</dbReference>
<keyword evidence="1" id="KW-0812">Transmembrane</keyword>
<evidence type="ECO:0000256" key="1">
    <source>
        <dbReference type="SAM" id="Phobius"/>
    </source>
</evidence>
<keyword evidence="1" id="KW-0472">Membrane</keyword>
<protein>
    <submittedName>
        <fullName evidence="2">Uncharacterized protein</fullName>
    </submittedName>
</protein>
<reference evidence="2 3" key="1">
    <citation type="journal article" date="2009" name="Mikrobiologiia">
        <title>[Phenanthren biodegradation and interaction of Pseudomonas putida BS3701 and Burkholderia sp.BS3702 in plant rhizosphere].</title>
        <authorList>
            <person name="Ovchinnikova A.A."/>
            <person name="Vetrova A.A."/>
            <person name="Filonov A.E."/>
            <person name="Boronin A.M."/>
        </authorList>
    </citation>
    <scope>NUCLEOTIDE SEQUENCE [LARGE SCALE GENOMIC DNA]</scope>
    <source>
        <strain evidence="2 3">BS3701</strain>
    </source>
</reference>
<feature type="transmembrane region" description="Helical" evidence="1">
    <location>
        <begin position="51"/>
        <end position="74"/>
    </location>
</feature>